<evidence type="ECO:0000259" key="4">
    <source>
        <dbReference type="Pfam" id="PF17900"/>
    </source>
</evidence>
<dbReference type="Proteomes" id="UP000253918">
    <property type="component" value="Unassembled WGS sequence"/>
</dbReference>
<dbReference type="Gene3D" id="1.10.390.10">
    <property type="entry name" value="Neutral Protease Domain 2"/>
    <property type="match status" value="1"/>
</dbReference>
<organism evidence="5 6">
    <name type="scientific">Sphingomonas aracearum</name>
    <dbReference type="NCBI Taxonomy" id="2283317"/>
    <lineage>
        <taxon>Bacteria</taxon>
        <taxon>Pseudomonadati</taxon>
        <taxon>Pseudomonadota</taxon>
        <taxon>Alphaproteobacteria</taxon>
        <taxon>Sphingomonadales</taxon>
        <taxon>Sphingomonadaceae</taxon>
        <taxon>Sphingomonas</taxon>
    </lineage>
</organism>
<dbReference type="GO" id="GO:0042277">
    <property type="term" value="F:peptide binding"/>
    <property type="evidence" value="ECO:0007669"/>
    <property type="project" value="TreeGrafter"/>
</dbReference>
<dbReference type="InterPro" id="IPR042097">
    <property type="entry name" value="Aminopeptidase_N-like_N_sf"/>
</dbReference>
<keyword evidence="2" id="KW-0732">Signal</keyword>
<evidence type="ECO:0000313" key="6">
    <source>
        <dbReference type="Proteomes" id="UP000253918"/>
    </source>
</evidence>
<feature type="domain" description="Peptidase M1 membrane alanine aminopeptidase" evidence="3">
    <location>
        <begin position="323"/>
        <end position="437"/>
    </location>
</feature>
<gene>
    <name evidence="5" type="ORF">DVW87_07745</name>
</gene>
<accession>A0A369VT12</accession>
<name>A0A369VT12_9SPHN</name>
<dbReference type="GO" id="GO:0016020">
    <property type="term" value="C:membrane"/>
    <property type="evidence" value="ECO:0007669"/>
    <property type="project" value="TreeGrafter"/>
</dbReference>
<keyword evidence="6" id="KW-1185">Reference proteome</keyword>
<dbReference type="GO" id="GO:0043171">
    <property type="term" value="P:peptide catabolic process"/>
    <property type="evidence" value="ECO:0007669"/>
    <property type="project" value="TreeGrafter"/>
</dbReference>
<dbReference type="AlphaFoldDB" id="A0A369VT12"/>
<sequence>MINRLLLAAASLVALTAAAPPEKGMPPLTPQTTSSGGPLDPDQKKVRFDTGDLSIEVLPATQSIAGKAVLNFTALAPVKRLVIDLDRNLPISAVSIDGKPLPRSAWSNPEGRASIALPRTVGTGQKVAATITYGGTPHVAVRAPWDGGFVWSQTKDGQPWVATAVQMEGCDLFWPCIDYPTYEPQQLDIHLTVPKGVKGISNGVLQGTTTLADGRTTWNWRVKHPTLYGVALNVGPYEEISGTYKSRFGNSIPMYYWYLPGEKAQAEGLFAEFAPTLDFFESMIGPYPFGDQKLGVVETPHKGMEHMTINAYGNNYAKTPNGFDDLFQHEFAHEFFGNQLTASNWDDFWLHEGPGSYMQPLYGQWREGDARYISMMLAGRPGIRNETPIVMGKPQSAEDVYNDKGGRGGDIYQKGSWTLHTLRGLIGDEAFFKSLRLAIYGRDDPKPGNFQPIYRTTPEYIAYVNQVTGRNYQWFFDVYLYEAALPQLVQTRTGGTLTLQWKTPRNKPFPMPVEVSVDGKVTTLAMTGGKDTLAVAPTAHVVLDPSMKILRQSDQVDAFQAWRASQMGAAK</sequence>
<proteinExistence type="predicted"/>
<dbReference type="GO" id="GO:0005737">
    <property type="term" value="C:cytoplasm"/>
    <property type="evidence" value="ECO:0007669"/>
    <property type="project" value="TreeGrafter"/>
</dbReference>
<dbReference type="InterPro" id="IPR045357">
    <property type="entry name" value="Aminopeptidase_N-like_N"/>
</dbReference>
<dbReference type="Pfam" id="PF17900">
    <property type="entry name" value="Peptidase_M1_N"/>
    <property type="match status" value="1"/>
</dbReference>
<feature type="domain" description="Aminopeptidase N-like N-terminal" evidence="4">
    <location>
        <begin position="52"/>
        <end position="225"/>
    </location>
</feature>
<dbReference type="EMBL" id="QQNB01000002">
    <property type="protein sequence ID" value="RDE05163.1"/>
    <property type="molecule type" value="Genomic_DNA"/>
</dbReference>
<evidence type="ECO:0000256" key="2">
    <source>
        <dbReference type="SAM" id="SignalP"/>
    </source>
</evidence>
<dbReference type="InterPro" id="IPR027268">
    <property type="entry name" value="Peptidase_M4/M1_CTD_sf"/>
</dbReference>
<reference evidence="5 6" key="1">
    <citation type="submission" date="2018-07" db="EMBL/GenBank/DDBJ databases">
        <title>a novel species of Sphingomonas isolated from the rhizosphere soil of Araceae plant.</title>
        <authorList>
            <person name="Zhiyong W."/>
            <person name="Qinglan Z."/>
            <person name="Zhiwei F."/>
            <person name="Ding X."/>
            <person name="Gejiao W."/>
            <person name="Shixue Z."/>
        </authorList>
    </citation>
    <scope>NUCLEOTIDE SEQUENCE [LARGE SCALE GENOMIC DNA]</scope>
    <source>
        <strain evidence="5 6">WZY 27</strain>
    </source>
</reference>
<dbReference type="GO" id="GO:0070006">
    <property type="term" value="F:metalloaminopeptidase activity"/>
    <property type="evidence" value="ECO:0007669"/>
    <property type="project" value="TreeGrafter"/>
</dbReference>
<evidence type="ECO:0000313" key="5">
    <source>
        <dbReference type="EMBL" id="RDE05163.1"/>
    </source>
</evidence>
<feature type="signal peptide" evidence="2">
    <location>
        <begin position="1"/>
        <end position="19"/>
    </location>
</feature>
<protein>
    <submittedName>
        <fullName evidence="5">M1 family peptidase</fullName>
    </submittedName>
</protein>
<comment type="caution">
    <text evidence="5">The sequence shown here is derived from an EMBL/GenBank/DDBJ whole genome shotgun (WGS) entry which is preliminary data.</text>
</comment>
<dbReference type="RefSeq" id="WP_114687234.1">
    <property type="nucleotide sequence ID" value="NZ_QQNB01000002.1"/>
</dbReference>
<dbReference type="PANTHER" id="PTHR11533">
    <property type="entry name" value="PROTEASE M1 ZINC METALLOPROTEASE"/>
    <property type="match status" value="1"/>
</dbReference>
<dbReference type="GO" id="GO:0008270">
    <property type="term" value="F:zinc ion binding"/>
    <property type="evidence" value="ECO:0007669"/>
    <property type="project" value="InterPro"/>
</dbReference>
<dbReference type="OrthoDB" id="100605at2"/>
<dbReference type="CDD" id="cd09603">
    <property type="entry name" value="M1_APN_like"/>
    <property type="match status" value="1"/>
</dbReference>
<dbReference type="Gene3D" id="2.60.40.1730">
    <property type="entry name" value="tricorn interacting facor f3 domain"/>
    <property type="match status" value="1"/>
</dbReference>
<dbReference type="PANTHER" id="PTHR11533:SF174">
    <property type="entry name" value="PUROMYCIN-SENSITIVE AMINOPEPTIDASE-RELATED"/>
    <property type="match status" value="1"/>
</dbReference>
<evidence type="ECO:0000256" key="1">
    <source>
        <dbReference type="SAM" id="MobiDB-lite"/>
    </source>
</evidence>
<dbReference type="Pfam" id="PF01433">
    <property type="entry name" value="Peptidase_M1"/>
    <property type="match status" value="1"/>
</dbReference>
<feature type="region of interest" description="Disordered" evidence="1">
    <location>
        <begin position="20"/>
        <end position="45"/>
    </location>
</feature>
<dbReference type="InterPro" id="IPR014782">
    <property type="entry name" value="Peptidase_M1_dom"/>
</dbReference>
<dbReference type="SUPFAM" id="SSF63737">
    <property type="entry name" value="Leukotriene A4 hydrolase N-terminal domain"/>
    <property type="match status" value="1"/>
</dbReference>
<evidence type="ECO:0000259" key="3">
    <source>
        <dbReference type="Pfam" id="PF01433"/>
    </source>
</evidence>
<dbReference type="SUPFAM" id="SSF55486">
    <property type="entry name" value="Metalloproteases ('zincins'), catalytic domain"/>
    <property type="match status" value="1"/>
</dbReference>
<dbReference type="GO" id="GO:0005615">
    <property type="term" value="C:extracellular space"/>
    <property type="evidence" value="ECO:0007669"/>
    <property type="project" value="TreeGrafter"/>
</dbReference>
<feature type="chain" id="PRO_5016793812" evidence="2">
    <location>
        <begin position="20"/>
        <end position="571"/>
    </location>
</feature>
<dbReference type="InterPro" id="IPR050344">
    <property type="entry name" value="Peptidase_M1_aminopeptidases"/>
</dbReference>